<evidence type="ECO:0000256" key="1">
    <source>
        <dbReference type="ARBA" id="ARBA00022598"/>
    </source>
</evidence>
<dbReference type="SUPFAM" id="SSF51735">
    <property type="entry name" value="NAD(P)-binding Rossmann-fold domains"/>
    <property type="match status" value="1"/>
</dbReference>
<dbReference type="GO" id="GO:0005524">
    <property type="term" value="F:ATP binding"/>
    <property type="evidence" value="ECO:0007669"/>
    <property type="project" value="UniProtKB-UniRule"/>
</dbReference>
<evidence type="ECO:0000256" key="3">
    <source>
        <dbReference type="ARBA" id="ARBA00022840"/>
    </source>
</evidence>
<dbReference type="OrthoDB" id="9807426at2"/>
<dbReference type="Gene3D" id="3.40.50.720">
    <property type="entry name" value="NAD(P)-binding Rossmann-like Domain"/>
    <property type="match status" value="1"/>
</dbReference>
<dbReference type="CDD" id="cd04301">
    <property type="entry name" value="NAT_SF"/>
    <property type="match status" value="1"/>
</dbReference>
<dbReference type="Gene3D" id="3.30.470.20">
    <property type="entry name" value="ATP-grasp fold, B domain"/>
    <property type="match status" value="1"/>
</dbReference>
<proteinExistence type="inferred from homology"/>
<sequence length="897" mass="96837">MGPHYLDRLFKPNAIAVFGASERPGSLGERVFRNLIEGGFEGDLYPINPKRETVQERTAYPDLDGIHETVDMAVVATPAASVPAIIRHCGENGVRVAVVLSAGFGEGDGRGRDLQEDLEEEARRYGVRIVGPNCLGVMRPCLGLNATFSMNIGLEGDLALVSQSGALCTAILDWAEARGVGFSAMVSVGDAVDVGFGDLLDFLALDPKTRSILLYVEGVQDSRRFLSGLRAAARMKPVIVVKAGRHEAGSRAAVSHTGALVGGDDVFDAALRRAGAVRAETIDELFSAAQILSSGYRARGTRLGILTNGGGPGVMATDRASELGLELPPPAEKTATALDEQLPGHWSHGNPVDILGDASGERYAAAVESYLADPDIDGLLVMLTPQAMTEPLASARAVTAAAEANRRKPVLACWMGEAHVQPAWEHFAEHQVPYFPTPEASVQGFAYLAHYHRNQELLLQVPEPASREDAPDAEGARLIIEGALAEGRRTLGITESKAILRAFGIPVQSTTLARSANEALITAESVGFPVAMKIASAGITHKSDVGGVRLNIDSAAAVRSAYNEMTAEAARRVPEARIDGVTIEPMFARRNGRELMIGVIRDPVFGPVISFGAGGTAVEIHRDRAVALPPLNGYIIRDLIERTRARRMLDEFRDRPPVDRAALEHALGRISELVCELPWVREMDINPLIADEEGVIAVDARIVVEHPAPALTPYGHMAIHPYPGELTEHWQLPDGTDVTIRPIRPEDAEMEQAFVHNLSEQSRYFRFMETLQELSPEMLVRFTQIDYDREMAFVAVTDDGQGGELELGVTRYALGPDGDTGEFAVVVADEWRRRGLGARLLTILMQTARARGLRALEGEVLSANTGMLGLARSLGFTVRNTDDPELKRVTRLLGGSH</sequence>
<dbReference type="Pfam" id="PF13607">
    <property type="entry name" value="Succ_CoA_lig"/>
    <property type="match status" value="1"/>
</dbReference>
<dbReference type="GO" id="GO:0046872">
    <property type="term" value="F:metal ion binding"/>
    <property type="evidence" value="ECO:0007669"/>
    <property type="project" value="InterPro"/>
</dbReference>
<feature type="domain" description="ATP-grasp" evidence="6">
    <location>
        <begin position="497"/>
        <end position="538"/>
    </location>
</feature>
<dbReference type="InterPro" id="IPR032875">
    <property type="entry name" value="Succ_CoA_lig_flav_dom"/>
</dbReference>
<evidence type="ECO:0000256" key="2">
    <source>
        <dbReference type="ARBA" id="ARBA00022741"/>
    </source>
</evidence>
<protein>
    <submittedName>
        <fullName evidence="8">Acetyltransferase</fullName>
    </submittedName>
</protein>
<dbReference type="SMART" id="SM00881">
    <property type="entry name" value="CoA_binding"/>
    <property type="match status" value="1"/>
</dbReference>
<keyword evidence="1" id="KW-0436">Ligase</keyword>
<dbReference type="Pfam" id="PF00583">
    <property type="entry name" value="Acetyltransf_1"/>
    <property type="match status" value="1"/>
</dbReference>
<feature type="domain" description="N-acetyltransferase" evidence="7">
    <location>
        <begin position="738"/>
        <end position="897"/>
    </location>
</feature>
<dbReference type="SUPFAM" id="SSF55729">
    <property type="entry name" value="Acyl-CoA N-acyltransferases (Nat)"/>
    <property type="match status" value="1"/>
</dbReference>
<comment type="similarity">
    <text evidence="4">In the N-terminal section; belongs to the acetate CoA ligase alpha subunit family.</text>
</comment>
<dbReference type="Pfam" id="PF19045">
    <property type="entry name" value="Ligase_CoA_2"/>
    <property type="match status" value="1"/>
</dbReference>
<dbReference type="InterPro" id="IPR000182">
    <property type="entry name" value="GNAT_dom"/>
</dbReference>
<dbReference type="InterPro" id="IPR036291">
    <property type="entry name" value="NAD(P)-bd_dom_sf"/>
</dbReference>
<dbReference type="SUPFAM" id="SSF52210">
    <property type="entry name" value="Succinyl-CoA synthetase domains"/>
    <property type="match status" value="2"/>
</dbReference>
<evidence type="ECO:0000259" key="6">
    <source>
        <dbReference type="PROSITE" id="PS50975"/>
    </source>
</evidence>
<dbReference type="PANTHER" id="PTHR43334">
    <property type="entry name" value="ACETATE--COA LIGASE [ADP-FORMING]"/>
    <property type="match status" value="1"/>
</dbReference>
<evidence type="ECO:0000313" key="8">
    <source>
        <dbReference type="EMBL" id="SFD31577.1"/>
    </source>
</evidence>
<evidence type="ECO:0000256" key="5">
    <source>
        <dbReference type="PROSITE-ProRule" id="PRU00409"/>
    </source>
</evidence>
<dbReference type="FunFam" id="3.30.1490.20:FF:000020">
    <property type="entry name" value="Protein lysine acetyltransferase"/>
    <property type="match status" value="1"/>
</dbReference>
<dbReference type="InterPro" id="IPR016102">
    <property type="entry name" value="Succinyl-CoA_synth-like"/>
</dbReference>
<dbReference type="Pfam" id="PF13549">
    <property type="entry name" value="ATP-grasp_5"/>
    <property type="match status" value="1"/>
</dbReference>
<name>A0A1I1RBP6_9GAMM</name>
<keyword evidence="2 5" id="KW-0547">Nucleotide-binding</keyword>
<dbReference type="PROSITE" id="PS51186">
    <property type="entry name" value="GNAT"/>
    <property type="match status" value="1"/>
</dbReference>
<dbReference type="InterPro" id="IPR043938">
    <property type="entry name" value="Ligase_CoA_dom"/>
</dbReference>
<dbReference type="Gene3D" id="3.40.630.30">
    <property type="match status" value="1"/>
</dbReference>
<evidence type="ECO:0000259" key="7">
    <source>
        <dbReference type="PROSITE" id="PS51186"/>
    </source>
</evidence>
<organism evidence="8 9">
    <name type="scientific">Thiohalospira halophila DSM 15071</name>
    <dbReference type="NCBI Taxonomy" id="1123397"/>
    <lineage>
        <taxon>Bacteria</taxon>
        <taxon>Pseudomonadati</taxon>
        <taxon>Pseudomonadota</taxon>
        <taxon>Gammaproteobacteria</taxon>
        <taxon>Thiohalospirales</taxon>
        <taxon>Thiohalospiraceae</taxon>
        <taxon>Thiohalospira</taxon>
    </lineage>
</organism>
<gene>
    <name evidence="8" type="ORF">SAMN05660831_01394</name>
</gene>
<dbReference type="InterPro" id="IPR016181">
    <property type="entry name" value="Acyl_CoA_acyltransferase"/>
</dbReference>
<dbReference type="GO" id="GO:0043758">
    <property type="term" value="F:acetate-CoA ligase (ADP-forming) activity"/>
    <property type="evidence" value="ECO:0007669"/>
    <property type="project" value="InterPro"/>
</dbReference>
<evidence type="ECO:0000256" key="4">
    <source>
        <dbReference type="ARBA" id="ARBA00060888"/>
    </source>
</evidence>
<dbReference type="Proteomes" id="UP000198611">
    <property type="component" value="Unassembled WGS sequence"/>
</dbReference>
<dbReference type="RefSeq" id="WP_093428043.1">
    <property type="nucleotide sequence ID" value="NZ_FOMJ01000004.1"/>
</dbReference>
<evidence type="ECO:0000313" key="9">
    <source>
        <dbReference type="Proteomes" id="UP000198611"/>
    </source>
</evidence>
<keyword evidence="3 5" id="KW-0067">ATP-binding</keyword>
<accession>A0A1I1RBP6</accession>
<dbReference type="Pfam" id="PF13380">
    <property type="entry name" value="CoA_binding_2"/>
    <property type="match status" value="1"/>
</dbReference>
<dbReference type="InterPro" id="IPR051538">
    <property type="entry name" value="Acyl-CoA_Synth/Transferase"/>
</dbReference>
<dbReference type="GO" id="GO:0016747">
    <property type="term" value="F:acyltransferase activity, transferring groups other than amino-acyl groups"/>
    <property type="evidence" value="ECO:0007669"/>
    <property type="project" value="InterPro"/>
</dbReference>
<dbReference type="AlphaFoldDB" id="A0A1I1RBP6"/>
<dbReference type="STRING" id="1123397.SAMN05660831_01394"/>
<dbReference type="Gene3D" id="3.30.1490.20">
    <property type="entry name" value="ATP-grasp fold, A domain"/>
    <property type="match status" value="1"/>
</dbReference>
<dbReference type="PROSITE" id="PS50975">
    <property type="entry name" value="ATP_GRASP"/>
    <property type="match status" value="1"/>
</dbReference>
<dbReference type="InterPro" id="IPR013815">
    <property type="entry name" value="ATP_grasp_subdomain_1"/>
</dbReference>
<dbReference type="InterPro" id="IPR003781">
    <property type="entry name" value="CoA-bd"/>
</dbReference>
<reference evidence="8 9" key="1">
    <citation type="submission" date="2016-10" db="EMBL/GenBank/DDBJ databases">
        <authorList>
            <person name="de Groot N.N."/>
        </authorList>
    </citation>
    <scope>NUCLEOTIDE SEQUENCE [LARGE SCALE GENOMIC DNA]</scope>
    <source>
        <strain evidence="8 9">HL3</strain>
    </source>
</reference>
<dbReference type="InterPro" id="IPR011761">
    <property type="entry name" value="ATP-grasp"/>
</dbReference>
<dbReference type="Gene3D" id="3.40.50.261">
    <property type="entry name" value="Succinyl-CoA synthetase domains"/>
    <property type="match status" value="2"/>
</dbReference>
<dbReference type="EMBL" id="FOMJ01000004">
    <property type="protein sequence ID" value="SFD31577.1"/>
    <property type="molecule type" value="Genomic_DNA"/>
</dbReference>
<dbReference type="SUPFAM" id="SSF56059">
    <property type="entry name" value="Glutathione synthetase ATP-binding domain-like"/>
    <property type="match status" value="1"/>
</dbReference>
<keyword evidence="8" id="KW-0808">Transferase</keyword>
<keyword evidence="9" id="KW-1185">Reference proteome</keyword>
<dbReference type="PANTHER" id="PTHR43334:SF1">
    <property type="entry name" value="3-HYDROXYPROPIONATE--COA LIGASE [ADP-FORMING]"/>
    <property type="match status" value="1"/>
</dbReference>